<dbReference type="Proteomes" id="UP000011623">
    <property type="component" value="Unassembled WGS sequence"/>
</dbReference>
<evidence type="ECO:0000259" key="1">
    <source>
        <dbReference type="Pfam" id="PF24035"/>
    </source>
</evidence>
<name>M0K7N0_9EURY</name>
<proteinExistence type="predicted"/>
<sequence>MSDDQPTWWTPLGELVAASARHEEVSTVCSLLMNRRRQLVVLYMLTCEQNEWTTMSEVARWVTAVTQGYSIEEATGDDYRNIRESLRNTHLSALADAGVIEYDAQQTRVAPGEQLEDVAGVFLHLLLLTRS</sequence>
<dbReference type="Pfam" id="PF24035">
    <property type="entry name" value="DUF7344"/>
    <property type="match status" value="1"/>
</dbReference>
<dbReference type="EMBL" id="AOLW01000048">
    <property type="protein sequence ID" value="EMA16154.1"/>
    <property type="molecule type" value="Genomic_DNA"/>
</dbReference>
<organism evidence="2 3">
    <name type="scientific">Haloarcula amylolytica JCM 13557</name>
    <dbReference type="NCBI Taxonomy" id="1227452"/>
    <lineage>
        <taxon>Archaea</taxon>
        <taxon>Methanobacteriati</taxon>
        <taxon>Methanobacteriota</taxon>
        <taxon>Stenosarchaea group</taxon>
        <taxon>Halobacteria</taxon>
        <taxon>Halobacteriales</taxon>
        <taxon>Haloarculaceae</taxon>
        <taxon>Haloarcula</taxon>
    </lineage>
</organism>
<evidence type="ECO:0000313" key="3">
    <source>
        <dbReference type="Proteomes" id="UP000011623"/>
    </source>
</evidence>
<keyword evidence="3" id="KW-1185">Reference proteome</keyword>
<protein>
    <recommendedName>
        <fullName evidence="1">DUF7344 domain-containing protein</fullName>
    </recommendedName>
</protein>
<accession>M0K7N0</accession>
<feature type="domain" description="DUF7344" evidence="1">
    <location>
        <begin position="30"/>
        <end position="109"/>
    </location>
</feature>
<dbReference type="InterPro" id="IPR055768">
    <property type="entry name" value="DUF7344"/>
</dbReference>
<reference evidence="2 3" key="1">
    <citation type="journal article" date="2014" name="PLoS Genet.">
        <title>Phylogenetically driven sequencing of extremely halophilic archaea reveals strategies for static and dynamic osmo-response.</title>
        <authorList>
            <person name="Becker E.A."/>
            <person name="Seitzer P.M."/>
            <person name="Tritt A."/>
            <person name="Larsen D."/>
            <person name="Krusor M."/>
            <person name="Yao A.I."/>
            <person name="Wu D."/>
            <person name="Madern D."/>
            <person name="Eisen J.A."/>
            <person name="Darling A.E."/>
            <person name="Facciotti M.T."/>
        </authorList>
    </citation>
    <scope>NUCLEOTIDE SEQUENCE [LARGE SCALE GENOMIC DNA]</scope>
    <source>
        <strain evidence="2 3">JCM 13557</strain>
    </source>
</reference>
<dbReference type="RefSeq" id="WP_008312955.1">
    <property type="nucleotide sequence ID" value="NZ_AOLW01000048.1"/>
</dbReference>
<dbReference type="AlphaFoldDB" id="M0K7N0"/>
<dbReference type="PATRIC" id="fig|1227452.3.peg.3654"/>
<comment type="caution">
    <text evidence="2">The sequence shown here is derived from an EMBL/GenBank/DDBJ whole genome shotgun (WGS) entry which is preliminary data.</text>
</comment>
<evidence type="ECO:0000313" key="2">
    <source>
        <dbReference type="EMBL" id="EMA16154.1"/>
    </source>
</evidence>
<gene>
    <name evidence="2" type="ORF">C442_18354</name>
</gene>